<comment type="caution">
    <text evidence="1">The sequence shown here is derived from an EMBL/GenBank/DDBJ whole genome shotgun (WGS) entry which is preliminary data.</text>
</comment>
<evidence type="ECO:0000313" key="1">
    <source>
        <dbReference type="EMBL" id="OQS04308.1"/>
    </source>
</evidence>
<gene>
    <name evidence="1" type="ORF">THRCLA_03451</name>
</gene>
<dbReference type="EMBL" id="JNBS01000642">
    <property type="protein sequence ID" value="OQS04308.1"/>
    <property type="molecule type" value="Genomic_DNA"/>
</dbReference>
<reference evidence="1 2" key="1">
    <citation type="journal article" date="2014" name="Genome Biol. Evol.">
        <title>The secreted proteins of Achlya hypogyna and Thraustotheca clavata identify the ancestral oomycete secretome and reveal gene acquisitions by horizontal gene transfer.</title>
        <authorList>
            <person name="Misner I."/>
            <person name="Blouin N."/>
            <person name="Leonard G."/>
            <person name="Richards T.A."/>
            <person name="Lane C.E."/>
        </authorList>
    </citation>
    <scope>NUCLEOTIDE SEQUENCE [LARGE SCALE GENOMIC DNA]</scope>
    <source>
        <strain evidence="1 2">ATCC 34112</strain>
    </source>
</reference>
<keyword evidence="2" id="KW-1185">Reference proteome</keyword>
<proteinExistence type="predicted"/>
<accession>A0A1W0A221</accession>
<organism evidence="1 2">
    <name type="scientific">Thraustotheca clavata</name>
    <dbReference type="NCBI Taxonomy" id="74557"/>
    <lineage>
        <taxon>Eukaryota</taxon>
        <taxon>Sar</taxon>
        <taxon>Stramenopiles</taxon>
        <taxon>Oomycota</taxon>
        <taxon>Saprolegniomycetes</taxon>
        <taxon>Saprolegniales</taxon>
        <taxon>Achlyaceae</taxon>
        <taxon>Thraustotheca</taxon>
    </lineage>
</organism>
<protein>
    <recommendedName>
        <fullName evidence="3">Mitochondrial protein</fullName>
    </recommendedName>
</protein>
<dbReference type="OrthoDB" id="75406at2759"/>
<sequence length="647" mass="71604">MSRRHLASLTRTSHRLEKLHGYLKSGDVGSAMQLASLSPTSKLDGILDFVVKVNAIDPVLAKDTSAFFVRKDTQLAPDLTRAYASKDLVLPHVAIKDILMALTQIHDTRAVLQILAMAYKNKLIVSPAAMLQCFVMCRSSPEHVAMNPHPLIEPFVKLAKLGLVDITYPRLGEVILEICLKHGSVDDALKCYPIVKAELSTHMINLIDNLAKLCDSPDVQSMWIQFALCNKREIAEQLLESIQSSKVDPSSKLYCDLGKALFRQGKYNLGCAAIEAALVKNEAIPSSVFTIGFQGMTVSSYGLDSLLNLFWRAQKSNLLSDGASEKCVEVAIRACLRYNEIDQALELHRLRSNSSEEEPSRFTAVLNYLEQAPEPCHLLIVDFLVHRRLDIAMALYNKLNDANVVITSKTLTNILITVKHNADDVAIILQYALKHQVRLPAAVATAILAKGGRDYEGVVIGFLNLMQANLIPINGIILSAMFTEHSQHNDLRSRAITMAHSQVNIMLEESATQNQVDITGLVAFLFLQEPETSMQLFQRCAQVKMVLLPRTLVTLIRHGVLDDEINEVLEHAKATQCILPGSLVSEILAKFGHNPSTLTCLVNLMSSRLITINRNILRSILYASNDPQLIEKCVEISKEQGVSMSSP</sequence>
<evidence type="ECO:0000313" key="2">
    <source>
        <dbReference type="Proteomes" id="UP000243217"/>
    </source>
</evidence>
<evidence type="ECO:0008006" key="3">
    <source>
        <dbReference type="Google" id="ProtNLM"/>
    </source>
</evidence>
<dbReference type="Proteomes" id="UP000243217">
    <property type="component" value="Unassembled WGS sequence"/>
</dbReference>
<dbReference type="AlphaFoldDB" id="A0A1W0A221"/>
<name>A0A1W0A221_9STRA</name>